<reference evidence="7" key="2">
    <citation type="submission" date="2025-08" db="UniProtKB">
        <authorList>
            <consortium name="Ensembl"/>
        </authorList>
    </citation>
    <scope>IDENTIFICATION</scope>
</reference>
<dbReference type="InterPro" id="IPR030417">
    <property type="entry name" value="MS4A"/>
</dbReference>
<reference evidence="7 8" key="1">
    <citation type="submission" date="2020-06" db="EMBL/GenBank/DDBJ databases">
        <authorList>
            <consortium name="Wellcome Sanger Institute Data Sharing"/>
        </authorList>
    </citation>
    <scope>NUCLEOTIDE SEQUENCE [LARGE SCALE GENOMIC DNA]</scope>
</reference>
<name>A0AAY4E1P6_9TELE</name>
<feature type="transmembrane region" description="Helical" evidence="6">
    <location>
        <begin position="107"/>
        <end position="132"/>
    </location>
</feature>
<dbReference type="GO" id="GO:0016020">
    <property type="term" value="C:membrane"/>
    <property type="evidence" value="ECO:0007669"/>
    <property type="project" value="UniProtKB-SubCell"/>
</dbReference>
<dbReference type="GeneTree" id="ENSGT00940000163727"/>
<evidence type="ECO:0000256" key="5">
    <source>
        <dbReference type="ARBA" id="ARBA00023136"/>
    </source>
</evidence>
<dbReference type="Ensembl" id="ENSDCDT00010061193.1">
    <property type="protein sequence ID" value="ENSDCDP00010050766.1"/>
    <property type="gene ID" value="ENSDCDG00010030037.1"/>
</dbReference>
<evidence type="ECO:0000313" key="8">
    <source>
        <dbReference type="Proteomes" id="UP000694580"/>
    </source>
</evidence>
<evidence type="ECO:0008006" key="9">
    <source>
        <dbReference type="Google" id="ProtNLM"/>
    </source>
</evidence>
<comment type="similarity">
    <text evidence="2">Belongs to the MS4A family.</text>
</comment>
<keyword evidence="8" id="KW-1185">Reference proteome</keyword>
<dbReference type="PANTHER" id="PTHR23320:SF128">
    <property type="entry name" value="MEMBRANE-SPANNING 4-DOMAINS SUBFAMILY A MEMBER 4A"/>
    <property type="match status" value="1"/>
</dbReference>
<gene>
    <name evidence="7" type="primary">si:ch211-135n15.2</name>
</gene>
<comment type="subcellular location">
    <subcellularLocation>
        <location evidence="1">Membrane</location>
        <topology evidence="1">Multi-pass membrane protein</topology>
    </subcellularLocation>
</comment>
<evidence type="ECO:0000256" key="4">
    <source>
        <dbReference type="ARBA" id="ARBA00022989"/>
    </source>
</evidence>
<keyword evidence="5 6" id="KW-0472">Membrane</keyword>
<sequence>MMSSAASGFVLVQQVPPNIQPDARNAVRPAVNSVLQKFLQGEPKALGTVQIMIGVTVFLFGIVMLFNMIAVIKFSGIMFWAALIYISAGSIAVAADKNPNQCLVKASLAFNVISAIVAAIAVVLHSIDMIIITSEMHYRYYRENSNSYVSNMSGITGVMIVFSLLEFIISICLSVFACGATCCSTDSQVFTEISGPEAPFLPPPDSLSMLNRYSYIKHPSCSLNHF</sequence>
<accession>A0AAY4E1P6</accession>
<evidence type="ECO:0000313" key="7">
    <source>
        <dbReference type="Ensembl" id="ENSDCDP00010050766.1"/>
    </source>
</evidence>
<keyword evidence="3 6" id="KW-0812">Transmembrane</keyword>
<dbReference type="InterPro" id="IPR007237">
    <property type="entry name" value="CD20-like"/>
</dbReference>
<dbReference type="AlphaFoldDB" id="A0AAY4E1P6"/>
<evidence type="ECO:0000256" key="3">
    <source>
        <dbReference type="ARBA" id="ARBA00022692"/>
    </source>
</evidence>
<reference evidence="7" key="3">
    <citation type="submission" date="2025-09" db="UniProtKB">
        <authorList>
            <consortium name="Ensembl"/>
        </authorList>
    </citation>
    <scope>IDENTIFICATION</scope>
</reference>
<feature type="transmembrane region" description="Helical" evidence="6">
    <location>
        <begin position="153"/>
        <end position="177"/>
    </location>
</feature>
<organism evidence="7 8">
    <name type="scientific">Denticeps clupeoides</name>
    <name type="common">denticle herring</name>
    <dbReference type="NCBI Taxonomy" id="299321"/>
    <lineage>
        <taxon>Eukaryota</taxon>
        <taxon>Metazoa</taxon>
        <taxon>Chordata</taxon>
        <taxon>Craniata</taxon>
        <taxon>Vertebrata</taxon>
        <taxon>Euteleostomi</taxon>
        <taxon>Actinopterygii</taxon>
        <taxon>Neopterygii</taxon>
        <taxon>Teleostei</taxon>
        <taxon>Clupei</taxon>
        <taxon>Clupeiformes</taxon>
        <taxon>Denticipitoidei</taxon>
        <taxon>Denticipitidae</taxon>
        <taxon>Denticeps</taxon>
    </lineage>
</organism>
<dbReference type="Proteomes" id="UP000694580">
    <property type="component" value="Chromosome 5"/>
</dbReference>
<evidence type="ECO:0000256" key="2">
    <source>
        <dbReference type="ARBA" id="ARBA00009565"/>
    </source>
</evidence>
<evidence type="ECO:0000256" key="1">
    <source>
        <dbReference type="ARBA" id="ARBA00004141"/>
    </source>
</evidence>
<dbReference type="Pfam" id="PF04103">
    <property type="entry name" value="CD20"/>
    <property type="match status" value="1"/>
</dbReference>
<dbReference type="PANTHER" id="PTHR23320">
    <property type="entry name" value="MEMBRANE-SPANNING 4-DOMAINS SUBFAMILY A MS4A -RELATED"/>
    <property type="match status" value="1"/>
</dbReference>
<feature type="transmembrane region" description="Helical" evidence="6">
    <location>
        <begin position="45"/>
        <end position="70"/>
    </location>
</feature>
<keyword evidence="4 6" id="KW-1133">Transmembrane helix</keyword>
<feature type="transmembrane region" description="Helical" evidence="6">
    <location>
        <begin position="77"/>
        <end position="95"/>
    </location>
</feature>
<evidence type="ECO:0000256" key="6">
    <source>
        <dbReference type="SAM" id="Phobius"/>
    </source>
</evidence>
<protein>
    <recommendedName>
        <fullName evidence="9">Membrane-spanning 4-domains subfamily A member 4A-like</fullName>
    </recommendedName>
</protein>
<proteinExistence type="inferred from homology"/>